<evidence type="ECO:0000256" key="4">
    <source>
        <dbReference type="ARBA" id="ARBA00023004"/>
    </source>
</evidence>
<sequence length="283" mass="30410">MNGVIKMSQNIQSAESLVNSKVEEPKLVSNLRGIRNKLMVMSGKGGVGKSTVSANLAAALARRGKKVGLLDSDIHGPSIPTMFGITDQRPEVGEKGILPVQVADNLKVMSIGLLLDDQDSPVVWRGPAKMGAIKQFLEEVDWGVLDYLIIDLPPGTGDEPLSIVQLLGKVDGAIVVTTPQDVALTSVRKSLKFAEMLEVPVIGMVENMSGVICPHCNEEIQVFGGESVEKAAKDFNTPILATLPIEPDVSSSGDKGDVYVNDDKSIWKEKFDSIVNSVEEKFN</sequence>
<proteinExistence type="inferred from homology"/>
<dbReference type="AlphaFoldDB" id="A0A1L3Q0F9"/>
<dbReference type="KEGG" id="mhaz:BHR79_01865"/>
<evidence type="ECO:0000256" key="8">
    <source>
        <dbReference type="HAMAP-Rule" id="MF_02040"/>
    </source>
</evidence>
<keyword evidence="1 8" id="KW-0479">Metal-binding</keyword>
<evidence type="ECO:0000256" key="3">
    <source>
        <dbReference type="ARBA" id="ARBA00022840"/>
    </source>
</evidence>
<keyword evidence="8" id="KW-0378">Hydrolase</keyword>
<gene>
    <name evidence="9" type="ORF">BHR79_01865</name>
    <name evidence="10" type="ORF">EFE40_00920</name>
</gene>
<dbReference type="PANTHER" id="PTHR23264:SF19">
    <property type="entry name" value="CYTOSOLIC FE-S CLUSTER ASSEMBLY FACTOR NUBP2"/>
    <property type="match status" value="1"/>
</dbReference>
<dbReference type="GO" id="GO:0046872">
    <property type="term" value="F:metal ion binding"/>
    <property type="evidence" value="ECO:0007669"/>
    <property type="project" value="UniProtKB-KW"/>
</dbReference>
<dbReference type="FunFam" id="3.40.50.300:FF:001119">
    <property type="entry name" value="Iron-sulfur cluster carrier protein"/>
    <property type="match status" value="1"/>
</dbReference>
<evidence type="ECO:0000313" key="10">
    <source>
        <dbReference type="EMBL" id="RNI10777.1"/>
    </source>
</evidence>
<keyword evidence="11" id="KW-1185">Reference proteome</keyword>
<dbReference type="Proteomes" id="UP000267921">
    <property type="component" value="Unassembled WGS sequence"/>
</dbReference>
<dbReference type="InterPro" id="IPR019591">
    <property type="entry name" value="Mrp/NBP35_ATP-bd"/>
</dbReference>
<dbReference type="Proteomes" id="UP000186879">
    <property type="component" value="Chromosome"/>
</dbReference>
<keyword evidence="3 8" id="KW-0067">ATP-binding</keyword>
<dbReference type="GO" id="GO:0005829">
    <property type="term" value="C:cytosol"/>
    <property type="evidence" value="ECO:0007669"/>
    <property type="project" value="TreeGrafter"/>
</dbReference>
<dbReference type="GO" id="GO:0140663">
    <property type="term" value="F:ATP-dependent FeS chaperone activity"/>
    <property type="evidence" value="ECO:0007669"/>
    <property type="project" value="InterPro"/>
</dbReference>
<name>A0A1L3Q0F9_9EURY</name>
<evidence type="ECO:0000313" key="11">
    <source>
        <dbReference type="Proteomes" id="UP000186879"/>
    </source>
</evidence>
<dbReference type="SUPFAM" id="SSF52540">
    <property type="entry name" value="P-loop containing nucleoside triphosphate hydrolases"/>
    <property type="match status" value="1"/>
</dbReference>
<dbReference type="InterPro" id="IPR000808">
    <property type="entry name" value="Mrp-like_CS"/>
</dbReference>
<dbReference type="HAMAP" id="MF_02040">
    <property type="entry name" value="Mrp_NBP35"/>
    <property type="match status" value="1"/>
</dbReference>
<evidence type="ECO:0000313" key="9">
    <source>
        <dbReference type="EMBL" id="APH38354.1"/>
    </source>
</evidence>
<dbReference type="CDD" id="cd02037">
    <property type="entry name" value="Mrp_NBP35"/>
    <property type="match status" value="1"/>
</dbReference>
<dbReference type="STRING" id="2177.BHR79_01865"/>
<evidence type="ECO:0000256" key="1">
    <source>
        <dbReference type="ARBA" id="ARBA00022723"/>
    </source>
</evidence>
<dbReference type="GO" id="GO:0016887">
    <property type="term" value="F:ATP hydrolysis activity"/>
    <property type="evidence" value="ECO:0007669"/>
    <property type="project" value="UniProtKB-UniRule"/>
</dbReference>
<dbReference type="InterPro" id="IPR033756">
    <property type="entry name" value="YlxH/NBP35"/>
</dbReference>
<evidence type="ECO:0000256" key="2">
    <source>
        <dbReference type="ARBA" id="ARBA00022741"/>
    </source>
</evidence>
<evidence type="ECO:0000313" key="12">
    <source>
        <dbReference type="Proteomes" id="UP000267921"/>
    </source>
</evidence>
<reference evidence="9 11" key="1">
    <citation type="submission" date="2016-10" db="EMBL/GenBank/DDBJ databases">
        <title>Methanohalophilus halophilus.</title>
        <authorList>
            <person name="L'haridon S."/>
        </authorList>
    </citation>
    <scope>NUCLEOTIDE SEQUENCE [LARGE SCALE GENOMIC DNA]</scope>
    <source>
        <strain evidence="9 11">Z-7982</strain>
    </source>
</reference>
<keyword evidence="2 8" id="KW-0547">Nucleotide-binding</keyword>
<accession>A0A1L3Q0F9</accession>
<keyword evidence="4 8" id="KW-0408">Iron</keyword>
<comment type="similarity">
    <text evidence="8">Belongs to the Mrp/NBP35 ATP-binding proteins family.</text>
</comment>
<evidence type="ECO:0000256" key="7">
    <source>
        <dbReference type="ARBA" id="ARBA00074706"/>
    </source>
</evidence>
<comment type="subunit">
    <text evidence="8">Homodimer.</text>
</comment>
<dbReference type="EMBL" id="CP017921">
    <property type="protein sequence ID" value="APH38354.1"/>
    <property type="molecule type" value="Genomic_DNA"/>
</dbReference>
<dbReference type="EMBL" id="RJJG01000001">
    <property type="protein sequence ID" value="RNI10777.1"/>
    <property type="molecule type" value="Genomic_DNA"/>
</dbReference>
<dbReference type="GO" id="GO:0016226">
    <property type="term" value="P:iron-sulfur cluster assembly"/>
    <property type="evidence" value="ECO:0007669"/>
    <property type="project" value="InterPro"/>
</dbReference>
<dbReference type="Gene3D" id="3.40.50.300">
    <property type="entry name" value="P-loop containing nucleotide triphosphate hydrolases"/>
    <property type="match status" value="1"/>
</dbReference>
<dbReference type="PROSITE" id="PS01215">
    <property type="entry name" value="MRP"/>
    <property type="match status" value="1"/>
</dbReference>
<evidence type="ECO:0000256" key="6">
    <source>
        <dbReference type="ARBA" id="ARBA00058094"/>
    </source>
</evidence>
<dbReference type="GO" id="GO:0051536">
    <property type="term" value="F:iron-sulfur cluster binding"/>
    <property type="evidence" value="ECO:0007669"/>
    <property type="project" value="UniProtKB-UniRule"/>
</dbReference>
<dbReference type="PANTHER" id="PTHR23264">
    <property type="entry name" value="NUCLEOTIDE-BINDING PROTEIN NBP35 YEAST -RELATED"/>
    <property type="match status" value="1"/>
</dbReference>
<protein>
    <recommendedName>
        <fullName evidence="7 8">Iron-sulfur cluster carrier protein</fullName>
    </recommendedName>
</protein>
<organism evidence="9 11">
    <name type="scientific">Methanohalophilus halophilus</name>
    <dbReference type="NCBI Taxonomy" id="2177"/>
    <lineage>
        <taxon>Archaea</taxon>
        <taxon>Methanobacteriati</taxon>
        <taxon>Methanobacteriota</taxon>
        <taxon>Stenosarchaea group</taxon>
        <taxon>Methanomicrobia</taxon>
        <taxon>Methanosarcinales</taxon>
        <taxon>Methanosarcinaceae</taxon>
        <taxon>Methanohalophilus</taxon>
    </lineage>
</organism>
<feature type="binding site" evidence="8">
    <location>
        <begin position="43"/>
        <end position="50"/>
    </location>
    <ligand>
        <name>ATP</name>
        <dbReference type="ChEBI" id="CHEBI:30616"/>
    </ligand>
</feature>
<evidence type="ECO:0000256" key="5">
    <source>
        <dbReference type="ARBA" id="ARBA00023014"/>
    </source>
</evidence>
<dbReference type="GO" id="GO:0005524">
    <property type="term" value="F:ATP binding"/>
    <property type="evidence" value="ECO:0007669"/>
    <property type="project" value="UniProtKB-UniRule"/>
</dbReference>
<dbReference type="InterPro" id="IPR027417">
    <property type="entry name" value="P-loop_NTPase"/>
</dbReference>
<dbReference type="Pfam" id="PF10609">
    <property type="entry name" value="ParA"/>
    <property type="match status" value="1"/>
</dbReference>
<comment type="function">
    <text evidence="6 8">Binds and transfers iron-sulfur (Fe-S) clusters to target apoproteins. Can hydrolyze ATP.</text>
</comment>
<reference evidence="10 12" key="2">
    <citation type="submission" date="2018-10" db="EMBL/GenBank/DDBJ databases">
        <title>Cultivation of a novel Methanohalophilus strain from Kebrit Deep of the Red Sea and a genomic comparison of members of the genus Methanohalophilus.</title>
        <authorList>
            <person name="Guan Y."/>
            <person name="Ngugi D.K."/>
            <person name="Stingl U."/>
        </authorList>
    </citation>
    <scope>NUCLEOTIDE SEQUENCE [LARGE SCALE GENOMIC DNA]</scope>
    <source>
        <strain evidence="10 12">DSM 3094</strain>
    </source>
</reference>
<keyword evidence="5 8" id="KW-0411">Iron-sulfur</keyword>